<feature type="compositionally biased region" description="Polar residues" evidence="15">
    <location>
        <begin position="1008"/>
        <end position="1027"/>
    </location>
</feature>
<evidence type="ECO:0000256" key="4">
    <source>
        <dbReference type="ARBA" id="ARBA00022763"/>
    </source>
</evidence>
<evidence type="ECO:0000256" key="9">
    <source>
        <dbReference type="ARBA" id="ARBA00023204"/>
    </source>
</evidence>
<dbReference type="GO" id="GO:0008094">
    <property type="term" value="F:ATP-dependent activity, acting on DNA"/>
    <property type="evidence" value="ECO:0007669"/>
    <property type="project" value="TreeGrafter"/>
</dbReference>
<dbReference type="FunFam" id="3.40.50.10810:FF:000042">
    <property type="entry name" value="SNF2 family helicase-like protein"/>
    <property type="match status" value="1"/>
</dbReference>
<feature type="domain" description="Helicase C-terminal" evidence="17">
    <location>
        <begin position="776"/>
        <end position="935"/>
    </location>
</feature>
<keyword evidence="7" id="KW-0067">ATP-binding</keyword>
<feature type="region of interest" description="Disordered" evidence="15">
    <location>
        <begin position="1237"/>
        <end position="1270"/>
    </location>
</feature>
<dbReference type="CDD" id="cd18793">
    <property type="entry name" value="SF2_C_SNF"/>
    <property type="match status" value="1"/>
</dbReference>
<dbReference type="GO" id="GO:0006283">
    <property type="term" value="P:transcription-coupled nucleotide-excision repair"/>
    <property type="evidence" value="ECO:0007669"/>
    <property type="project" value="TreeGrafter"/>
</dbReference>
<dbReference type="SUPFAM" id="SSF52540">
    <property type="entry name" value="P-loop containing nucleoside triphosphate hydrolases"/>
    <property type="match status" value="2"/>
</dbReference>
<dbReference type="SMART" id="SM00490">
    <property type="entry name" value="HELICc"/>
    <property type="match status" value="1"/>
</dbReference>
<feature type="region of interest" description="Disordered" evidence="15">
    <location>
        <begin position="249"/>
        <end position="354"/>
    </location>
</feature>
<dbReference type="GO" id="GO:0005634">
    <property type="term" value="C:nucleus"/>
    <property type="evidence" value="ECO:0007669"/>
    <property type="project" value="UniProtKB-SubCell"/>
</dbReference>
<dbReference type="InterPro" id="IPR050496">
    <property type="entry name" value="SNF2_RAD54_helicase_repair"/>
</dbReference>
<dbReference type="GO" id="GO:0016787">
    <property type="term" value="F:hydrolase activity"/>
    <property type="evidence" value="ECO:0007669"/>
    <property type="project" value="UniProtKB-KW"/>
</dbReference>
<dbReference type="Gene3D" id="3.40.50.300">
    <property type="entry name" value="P-loop containing nucleotide triphosphate hydrolases"/>
    <property type="match status" value="1"/>
</dbReference>
<dbReference type="GO" id="GO:0005524">
    <property type="term" value="F:ATP binding"/>
    <property type="evidence" value="ECO:0007669"/>
    <property type="project" value="UniProtKB-KW"/>
</dbReference>
<feature type="region of interest" description="Disordered" evidence="15">
    <location>
        <begin position="1165"/>
        <end position="1189"/>
    </location>
</feature>
<protein>
    <recommendedName>
        <fullName evidence="11">DNA excision repair protein ERCC-6</fullName>
    </recommendedName>
    <alternativeName>
        <fullName evidence="12">ATP-dependent helicase ERCC6</fullName>
    </alternativeName>
    <alternativeName>
        <fullName evidence="13">Cockayne syndrome protein CSB</fullName>
    </alternativeName>
</protein>
<keyword evidence="19" id="KW-1185">Reference proteome</keyword>
<dbReference type="CDD" id="cd21397">
    <property type="entry name" value="cc_ERCC-6_N"/>
    <property type="match status" value="1"/>
</dbReference>
<evidence type="ECO:0000256" key="1">
    <source>
        <dbReference type="ARBA" id="ARBA00004123"/>
    </source>
</evidence>
<feature type="coiled-coil region" evidence="14">
    <location>
        <begin position="126"/>
        <end position="160"/>
    </location>
</feature>
<dbReference type="PROSITE" id="PS51192">
    <property type="entry name" value="HELICASE_ATP_BIND_1"/>
    <property type="match status" value="1"/>
</dbReference>
<keyword evidence="6" id="KW-0347">Helicase</keyword>
<dbReference type="GeneTree" id="ENSGT00940000158057"/>
<dbReference type="InterPro" id="IPR049730">
    <property type="entry name" value="SNF2/RAD54-like_C"/>
</dbReference>
<feature type="compositionally biased region" description="Basic residues" evidence="15">
    <location>
        <begin position="284"/>
        <end position="302"/>
    </location>
</feature>
<evidence type="ECO:0000256" key="12">
    <source>
        <dbReference type="ARBA" id="ARBA00076356"/>
    </source>
</evidence>
<evidence type="ECO:0000256" key="8">
    <source>
        <dbReference type="ARBA" id="ARBA00023125"/>
    </source>
</evidence>
<evidence type="ECO:0000313" key="18">
    <source>
        <dbReference type="Ensembl" id="ENSHHUP00000014998.1"/>
    </source>
</evidence>
<feature type="compositionally biased region" description="Acidic residues" evidence="15">
    <location>
        <begin position="1248"/>
        <end position="1257"/>
    </location>
</feature>
<evidence type="ECO:0000259" key="17">
    <source>
        <dbReference type="PROSITE" id="PS51194"/>
    </source>
</evidence>
<dbReference type="Pfam" id="PF25875">
    <property type="entry name" value="WHD_Rad26_CSB"/>
    <property type="match status" value="1"/>
</dbReference>
<evidence type="ECO:0000256" key="14">
    <source>
        <dbReference type="SAM" id="Coils"/>
    </source>
</evidence>
<evidence type="ECO:0000256" key="5">
    <source>
        <dbReference type="ARBA" id="ARBA00022801"/>
    </source>
</evidence>
<feature type="compositionally biased region" description="Basic and acidic residues" evidence="15">
    <location>
        <begin position="1090"/>
        <end position="1108"/>
    </location>
</feature>
<feature type="compositionally biased region" description="Basic residues" evidence="15">
    <location>
        <begin position="253"/>
        <end position="263"/>
    </location>
</feature>
<feature type="compositionally biased region" description="Basic and acidic residues" evidence="15">
    <location>
        <begin position="398"/>
        <end position="412"/>
    </location>
</feature>
<dbReference type="CDD" id="cd18000">
    <property type="entry name" value="DEXHc_ERCC6"/>
    <property type="match status" value="1"/>
</dbReference>
<keyword evidence="9" id="KW-0234">DNA repair</keyword>
<reference evidence="18" key="3">
    <citation type="submission" date="2025-09" db="UniProtKB">
        <authorList>
            <consortium name="Ensembl"/>
        </authorList>
    </citation>
    <scope>IDENTIFICATION</scope>
</reference>
<keyword evidence="5" id="KW-0378">Hydrolase</keyword>
<dbReference type="InterPro" id="IPR059240">
    <property type="entry name" value="cc_ERCC-6_N"/>
</dbReference>
<feature type="domain" description="Helicase ATP-binding" evidence="16">
    <location>
        <begin position="450"/>
        <end position="627"/>
    </location>
</feature>
<dbReference type="Proteomes" id="UP000314982">
    <property type="component" value="Unassembled WGS sequence"/>
</dbReference>
<dbReference type="Ensembl" id="ENSHHUT00000015515.1">
    <property type="protein sequence ID" value="ENSHHUP00000014998.1"/>
    <property type="gene ID" value="ENSHHUG00000008828.1"/>
</dbReference>
<comment type="similarity">
    <text evidence="2">Belongs to the SNF2/RAD54 helicase family.</text>
</comment>
<dbReference type="InterPro" id="IPR027417">
    <property type="entry name" value="P-loop_NTPase"/>
</dbReference>
<evidence type="ECO:0000256" key="13">
    <source>
        <dbReference type="ARBA" id="ARBA00079118"/>
    </source>
</evidence>
<feature type="region of interest" description="Disordered" evidence="15">
    <location>
        <begin position="960"/>
        <end position="1108"/>
    </location>
</feature>
<dbReference type="InterPro" id="IPR000330">
    <property type="entry name" value="SNF2_N"/>
</dbReference>
<feature type="region of interest" description="Disordered" evidence="15">
    <location>
        <begin position="369"/>
        <end position="413"/>
    </location>
</feature>
<evidence type="ECO:0000256" key="10">
    <source>
        <dbReference type="ARBA" id="ARBA00023242"/>
    </source>
</evidence>
<proteinExistence type="inferred from homology"/>
<accession>A0A4W5KD10</accession>
<dbReference type="Pfam" id="PF00176">
    <property type="entry name" value="SNF2-rel_dom"/>
    <property type="match status" value="1"/>
</dbReference>
<dbReference type="FunFam" id="3.40.50.300:FF:000863">
    <property type="entry name" value="DNA excision repair protein ERCC-6"/>
    <property type="match status" value="1"/>
</dbReference>
<dbReference type="InterPro" id="IPR001650">
    <property type="entry name" value="Helicase_C-like"/>
</dbReference>
<evidence type="ECO:0000256" key="6">
    <source>
        <dbReference type="ARBA" id="ARBA00022806"/>
    </source>
</evidence>
<organism evidence="18 19">
    <name type="scientific">Hucho hucho</name>
    <name type="common">huchen</name>
    <dbReference type="NCBI Taxonomy" id="62062"/>
    <lineage>
        <taxon>Eukaryota</taxon>
        <taxon>Metazoa</taxon>
        <taxon>Chordata</taxon>
        <taxon>Craniata</taxon>
        <taxon>Vertebrata</taxon>
        <taxon>Euteleostomi</taxon>
        <taxon>Actinopterygii</taxon>
        <taxon>Neopterygii</taxon>
        <taxon>Teleostei</taxon>
        <taxon>Protacanthopterygii</taxon>
        <taxon>Salmoniformes</taxon>
        <taxon>Salmonidae</taxon>
        <taxon>Salmoninae</taxon>
        <taxon>Hucho</taxon>
    </lineage>
</organism>
<feature type="compositionally biased region" description="Acidic residues" evidence="15">
    <location>
        <begin position="384"/>
        <end position="397"/>
    </location>
</feature>
<keyword evidence="8" id="KW-0238">DNA-binding</keyword>
<keyword evidence="14" id="KW-0175">Coiled coil</keyword>
<name>A0A4W5KD10_9TELE</name>
<dbReference type="CDD" id="cd22254">
    <property type="entry name" value="CSB_WHD"/>
    <property type="match status" value="1"/>
</dbReference>
<keyword evidence="3" id="KW-0547">Nucleotide-binding</keyword>
<evidence type="ECO:0000256" key="3">
    <source>
        <dbReference type="ARBA" id="ARBA00022741"/>
    </source>
</evidence>
<evidence type="ECO:0000256" key="2">
    <source>
        <dbReference type="ARBA" id="ARBA00007025"/>
    </source>
</evidence>
<dbReference type="InterPro" id="IPR058951">
    <property type="entry name" value="WHD_Rad26_CSB-like"/>
</dbReference>
<feature type="compositionally biased region" description="Basic and acidic residues" evidence="15">
    <location>
        <begin position="339"/>
        <end position="351"/>
    </location>
</feature>
<dbReference type="Gene3D" id="3.40.50.10810">
    <property type="entry name" value="Tandem AAA-ATPase domain"/>
    <property type="match status" value="1"/>
</dbReference>
<comment type="subcellular location">
    <subcellularLocation>
        <location evidence="1">Nucleus</location>
    </subcellularLocation>
</comment>
<reference evidence="18" key="2">
    <citation type="submission" date="2025-08" db="UniProtKB">
        <authorList>
            <consortium name="Ensembl"/>
        </authorList>
    </citation>
    <scope>IDENTIFICATION</scope>
</reference>
<dbReference type="Pfam" id="PF00271">
    <property type="entry name" value="Helicase_C"/>
    <property type="match status" value="1"/>
</dbReference>
<dbReference type="PROSITE" id="PS51194">
    <property type="entry name" value="HELICASE_CTER"/>
    <property type="match status" value="1"/>
</dbReference>
<evidence type="ECO:0000256" key="11">
    <source>
        <dbReference type="ARBA" id="ARBA00071998"/>
    </source>
</evidence>
<feature type="compositionally biased region" description="Basic residues" evidence="15">
    <location>
        <begin position="972"/>
        <end position="982"/>
    </location>
</feature>
<dbReference type="PANTHER" id="PTHR45629:SF7">
    <property type="entry name" value="DNA EXCISION REPAIR PROTEIN ERCC-6-RELATED"/>
    <property type="match status" value="1"/>
</dbReference>
<evidence type="ECO:0000256" key="7">
    <source>
        <dbReference type="ARBA" id="ARBA00022840"/>
    </source>
</evidence>
<dbReference type="InterPro" id="IPR038718">
    <property type="entry name" value="SNF2-like_sf"/>
</dbReference>
<dbReference type="InterPro" id="IPR014001">
    <property type="entry name" value="Helicase_ATP-bd"/>
</dbReference>
<evidence type="ECO:0000256" key="15">
    <source>
        <dbReference type="SAM" id="MobiDB-lite"/>
    </source>
</evidence>
<dbReference type="PANTHER" id="PTHR45629">
    <property type="entry name" value="SNF2/RAD54 FAMILY MEMBER"/>
    <property type="match status" value="1"/>
</dbReference>
<evidence type="ECO:0000259" key="16">
    <source>
        <dbReference type="PROSITE" id="PS51192"/>
    </source>
</evidence>
<dbReference type="GO" id="GO:0004386">
    <property type="term" value="F:helicase activity"/>
    <property type="evidence" value="ECO:0007669"/>
    <property type="project" value="UniProtKB-KW"/>
</dbReference>
<keyword evidence="4" id="KW-0227">DNA damage</keyword>
<keyword evidence="10" id="KW-0539">Nucleus</keyword>
<sequence>MLGETLKRQPLLFLVTVTMCVCTLFLAIKKSGALLHIDRQRIQSVSASSGAAELQGLGVAVYDQDVLEQGVLQQVDQAIQEASQAAAKAEAEKEYQSVLDDVRSCMAALKHINKIIEQLTPYATSSKDINRKMESVRRQKENKEKQLKKIRAKQRRLQAILGGEDTQKMEAELLLEDEGDEEPGPSTLGSMLMPAQETEWEELIRTGHMTPFGTRVPRKEEKKEPRKFMLSENSGFDAYLADQAKMAVDRKRPAPLKQKKKTAVGKEGKKTIEALPSNSVDKKLQKRMRKLQRTALKAHSKAPAKAVTPIPKPRTKLQAGGDEMDSEGSEYLPSDELMDSEREEREDRDEGWGEEDEVEYYELKPYRKKSEEKGGKKGKRRERDEEEYYPDSSEEDEGSGKKGKEKMKKDDGDYMINTPSTSVCARMCVFVSFCVCLCSRYQQTGVRWLWELHCQQAGGILGDEMGLGKTIQVIAFLAGLSYSKLRTRGSNYRYQGLGPTVIVCPATVMHQWVSEFHTWWPPFRVAVLHDTGSFTQTKEKLISEMAACHGVLITSYSAVRIMQETLQRYDGWHYVILDEGHKIRNPHAGVTTACKQFRTPHRFILSGSPMQNNLKELWSLFDFVFPGKLGTLPIFMEQFSVPITMGGYSNASPVQVQTAYKCACVLRDTINPYLLRRMKADVKANLSLPDKNEQVLFCRLTEEQREVYQGYLDSKEVYQILNGDMQVFSGLIALRKMCNHPDLFSGGPKILKGIPEDQLTEEEHFGFWKRSGKLMVVESLLRLWFKQQHRVLLFTQSRQMLGILEVFVRENGYTYVKMDGTTTIASRQPLIGRYNQDKSIFVFLLTTRVGGLGVNLTGANRVIIYDPDWNPSTDTQARERAWRIGQKKEVTVYRLLTAGTIEEKIYHRQIFKQFLTNRVLKDPKQRRFFKSNDIYELFTLSNPDGTQGTETSAIFAGTHTHTHTHVVPPKPVRPRSNHRHSVTNHNVSSTGGGAIPSPSPRPGDRTTPLRSNISLSNNRLTDSQEANQGEADIPIGQSQTECDTHPYKHREKRKHCDSTAEGPKNKHGNQKQAKVEGHRISYLVKKRSYKGQEEREEQPEKQDQRQSDDYVLAKLFKKSGIHSVMQHDSIMEASNPDYVLVEAEANRVAKDALKALKVSRQHCRLPYNQPAPAPARKRFGQKKNPLLSAPPATAKTIARKPIPGVHFSGEGVEVGGSSSTTAPLSSSTLLARMKARNHLSLPQREGDGVGEEEEEEGGTPSGPPAPPTEHDELLVELRNFVAFQGAVDGQASTKEVLDHFTPRLTQTQTPVFRELLRNICNFHRAKGQEGTWRLKPDYR</sequence>
<evidence type="ECO:0000313" key="19">
    <source>
        <dbReference type="Proteomes" id="UP000314982"/>
    </source>
</evidence>
<dbReference type="SMART" id="SM00487">
    <property type="entry name" value="DEXDc"/>
    <property type="match status" value="1"/>
</dbReference>
<reference evidence="19" key="1">
    <citation type="submission" date="2018-06" db="EMBL/GenBank/DDBJ databases">
        <title>Genome assembly of Danube salmon.</title>
        <authorList>
            <person name="Macqueen D.J."/>
            <person name="Gundappa M.K."/>
        </authorList>
    </citation>
    <scope>NUCLEOTIDE SEQUENCE [LARGE SCALE GENOMIC DNA]</scope>
</reference>